<dbReference type="Pfam" id="PF13629">
    <property type="entry name" value="T2SS-T3SS_pil_N"/>
    <property type="match status" value="1"/>
</dbReference>
<feature type="chain" id="PRO_5002672762" description="Pilus formation protein N-terminal domain-containing protein" evidence="1">
    <location>
        <begin position="22"/>
        <end position="138"/>
    </location>
</feature>
<reference evidence="3" key="1">
    <citation type="journal article" date="2007" name="J. Bacteriol.">
        <title>Comparative genome analysis of four magnetotactic bacteria reveals a complex set of group-specific genes implicated in magnetosome biomineralization and function.</title>
        <authorList>
            <person name="Richter M."/>
            <person name="Kube M."/>
            <person name="Bazylinski D.A."/>
            <person name="Lombardot T."/>
            <person name="Gloeckner F.O."/>
            <person name="Reinhardt R."/>
            <person name="Schueler D."/>
        </authorList>
    </citation>
    <scope>NUCLEOTIDE SEQUENCE</scope>
    <source>
        <strain evidence="3">MSR-1</strain>
    </source>
</reference>
<sequence>MFKAFFAAVILTAFAVSSARADTLELGAGQSRRVDAGRGVAQVVIGDPKVADVSVDSAGRIQLFGKRAGSTSLTVLGRNGAVLLDHTVVVRAGGEGTVTVTYGAGKDVKPGGLTVIHACGQGCSRVAEDSSGGASQKP</sequence>
<protein>
    <recommendedName>
        <fullName evidence="2">Pilus formation protein N-terminal domain-containing protein</fullName>
    </recommendedName>
</protein>
<dbReference type="InterPro" id="IPR032789">
    <property type="entry name" value="T2SS-T3SS_pil_N"/>
</dbReference>
<gene>
    <name evidence="3" type="ORF">MGR_1037</name>
</gene>
<name>A4TUJ5_9PROT</name>
<proteinExistence type="predicted"/>
<organism evidence="3">
    <name type="scientific">Magnetospirillum gryphiswaldense</name>
    <dbReference type="NCBI Taxonomy" id="55518"/>
    <lineage>
        <taxon>Bacteria</taxon>
        <taxon>Pseudomonadati</taxon>
        <taxon>Pseudomonadota</taxon>
        <taxon>Alphaproteobacteria</taxon>
        <taxon>Rhodospirillales</taxon>
        <taxon>Rhodospirillaceae</taxon>
        <taxon>Magnetospirillum</taxon>
    </lineage>
</organism>
<dbReference type="EMBL" id="CU459003">
    <property type="protein sequence ID" value="CAM74302.1"/>
    <property type="molecule type" value="Genomic_DNA"/>
</dbReference>
<dbReference type="RefSeq" id="WP_106002031.1">
    <property type="nucleotide sequence ID" value="NZ_CP027527.1"/>
</dbReference>
<keyword evidence="1" id="KW-0732">Signal</keyword>
<feature type="signal peptide" evidence="1">
    <location>
        <begin position="1"/>
        <end position="21"/>
    </location>
</feature>
<dbReference type="AlphaFoldDB" id="A4TUJ5"/>
<evidence type="ECO:0000313" key="3">
    <source>
        <dbReference type="EMBL" id="CAM74302.1"/>
    </source>
</evidence>
<feature type="domain" description="Pilus formation protein N-terminal" evidence="2">
    <location>
        <begin position="21"/>
        <end position="90"/>
    </location>
</feature>
<evidence type="ECO:0000256" key="1">
    <source>
        <dbReference type="SAM" id="SignalP"/>
    </source>
</evidence>
<evidence type="ECO:0000259" key="2">
    <source>
        <dbReference type="Pfam" id="PF13629"/>
    </source>
</evidence>
<accession>A4TUJ5</accession>